<dbReference type="GO" id="GO:0005829">
    <property type="term" value="C:cytosol"/>
    <property type="evidence" value="ECO:0007669"/>
    <property type="project" value="TreeGrafter"/>
</dbReference>
<evidence type="ECO:0000259" key="14">
    <source>
        <dbReference type="SMART" id="SM00852"/>
    </source>
</evidence>
<dbReference type="EMBL" id="CP001339">
    <property type="protein sequence ID" value="ACL73212.1"/>
    <property type="molecule type" value="Genomic_DNA"/>
</dbReference>
<evidence type="ECO:0000256" key="13">
    <source>
        <dbReference type="RuleBase" id="RU365090"/>
    </source>
</evidence>
<comment type="cofactor">
    <cofactor evidence="1 13">
        <name>Mg(2+)</name>
        <dbReference type="ChEBI" id="CHEBI:18420"/>
    </cofactor>
</comment>
<comment type="function">
    <text evidence="2 13">Catalyzes the insertion of molybdate into adenylated molybdopterin with the concomitant release of AMP.</text>
</comment>
<dbReference type="Pfam" id="PF00994">
    <property type="entry name" value="MoCF_biosynth"/>
    <property type="match status" value="1"/>
</dbReference>
<keyword evidence="11 13" id="KW-0501">Molybdenum cofactor biosynthesis</keyword>
<dbReference type="GO" id="GO:0061599">
    <property type="term" value="F:molybdopterin molybdotransferase activity"/>
    <property type="evidence" value="ECO:0007669"/>
    <property type="project" value="UniProtKB-UniRule"/>
</dbReference>
<dbReference type="SUPFAM" id="SSF63867">
    <property type="entry name" value="MoeA C-terminal domain-like"/>
    <property type="match status" value="1"/>
</dbReference>
<reference evidence="15 16" key="1">
    <citation type="journal article" date="2011" name="Stand. Genomic Sci.">
        <title>Complete genome sequence of 'Thioalkalivibrio sulfidophilus' HL-EbGr7.</title>
        <authorList>
            <person name="Muyzer G."/>
            <person name="Sorokin D.Y."/>
            <person name="Mavromatis K."/>
            <person name="Lapidus A."/>
            <person name="Clum A."/>
            <person name="Ivanova N."/>
            <person name="Pati A."/>
            <person name="d'Haeseleer P."/>
            <person name="Woyke T."/>
            <person name="Kyrpides N.C."/>
        </authorList>
    </citation>
    <scope>NUCLEOTIDE SEQUENCE [LARGE SCALE GENOMIC DNA]</scope>
    <source>
        <strain evidence="15 16">HL-EbGR7</strain>
    </source>
</reference>
<evidence type="ECO:0000256" key="11">
    <source>
        <dbReference type="ARBA" id="ARBA00023150"/>
    </source>
</evidence>
<dbReference type="Gene3D" id="3.90.105.10">
    <property type="entry name" value="Molybdopterin biosynthesis moea protein, domain 2"/>
    <property type="match status" value="1"/>
</dbReference>
<dbReference type="NCBIfam" id="NF045515">
    <property type="entry name" value="Glp_gephyrin"/>
    <property type="match status" value="1"/>
</dbReference>
<dbReference type="RefSeq" id="WP_012638690.1">
    <property type="nucleotide sequence ID" value="NC_011901.1"/>
</dbReference>
<dbReference type="PANTHER" id="PTHR10192:SF5">
    <property type="entry name" value="GEPHYRIN"/>
    <property type="match status" value="1"/>
</dbReference>
<dbReference type="InterPro" id="IPR005111">
    <property type="entry name" value="MoeA_C_domain_IV"/>
</dbReference>
<evidence type="ECO:0000256" key="10">
    <source>
        <dbReference type="ARBA" id="ARBA00022842"/>
    </source>
</evidence>
<evidence type="ECO:0000313" key="16">
    <source>
        <dbReference type="Proteomes" id="UP000002383"/>
    </source>
</evidence>
<dbReference type="InterPro" id="IPR036425">
    <property type="entry name" value="MoaB/Mog-like_dom_sf"/>
</dbReference>
<dbReference type="STRING" id="396588.Tgr7_2132"/>
<keyword evidence="10 13" id="KW-0460">Magnesium</keyword>
<dbReference type="HOGENOM" id="CLU_010186_7_0_6"/>
<dbReference type="Pfam" id="PF03454">
    <property type="entry name" value="MoeA_C"/>
    <property type="match status" value="1"/>
</dbReference>
<evidence type="ECO:0000256" key="8">
    <source>
        <dbReference type="ARBA" id="ARBA00022679"/>
    </source>
</evidence>
<dbReference type="AlphaFoldDB" id="B8GTW8"/>
<dbReference type="UniPathway" id="UPA00344"/>
<sequence length="422" mass="45213">MTETRTQPAPSCMDEFDPHSQTVEQALANIQALCRPVTGSERVLLRDALNRVLARDVLAALDVPPERNAAMDGYAFAGSDLGTGGEPRFRVVGQSLAGHPYPGTVRSGECVRIMTGAVVPEGADTVVMQERVSVEGDQVTLLADTQAGDNVRLPGQDVKRGDVVLAAGRRVNAADLGLLASQGIAEVDVRRRPVVAYFSTGDELCGIGQPLGPGQIYDSNRHTLYALLRRLDVEIRDLGVIPDQPEAILQAFQEARDMADMVITTGGVSVGDADFVKQTLENLGRIDFWKIAMKPGRPLAFGSLGKAVFFGLPGNPVSTMATFILFVRPALQQLMGMAPAAPLTVRARCENRLRKVPGRTDYQRGILSRDAHGELVVGTTGLQGSHVLSSMSRANAFIVIPREAGDVEAGEMVEVMPLEGHL</sequence>
<evidence type="ECO:0000313" key="15">
    <source>
        <dbReference type="EMBL" id="ACL73212.1"/>
    </source>
</evidence>
<dbReference type="Gene3D" id="2.40.340.10">
    <property type="entry name" value="MoeA, C-terminal, domain IV"/>
    <property type="match status" value="1"/>
</dbReference>
<dbReference type="CDD" id="cd00887">
    <property type="entry name" value="MoeA"/>
    <property type="match status" value="1"/>
</dbReference>
<name>B8GTW8_THISH</name>
<comment type="catalytic activity">
    <reaction evidence="12">
        <text>adenylyl-molybdopterin + molybdate = Mo-molybdopterin + AMP + H(+)</text>
        <dbReference type="Rhea" id="RHEA:35047"/>
        <dbReference type="ChEBI" id="CHEBI:15378"/>
        <dbReference type="ChEBI" id="CHEBI:36264"/>
        <dbReference type="ChEBI" id="CHEBI:62727"/>
        <dbReference type="ChEBI" id="CHEBI:71302"/>
        <dbReference type="ChEBI" id="CHEBI:456215"/>
        <dbReference type="EC" id="2.10.1.1"/>
    </reaction>
</comment>
<dbReference type="Gene3D" id="2.170.190.11">
    <property type="entry name" value="Molybdopterin biosynthesis moea protein, domain 3"/>
    <property type="match status" value="1"/>
</dbReference>
<dbReference type="InterPro" id="IPR005110">
    <property type="entry name" value="MoeA_linker/N"/>
</dbReference>
<dbReference type="InterPro" id="IPR036688">
    <property type="entry name" value="MoeA_C_domain_IV_sf"/>
</dbReference>
<dbReference type="SUPFAM" id="SSF53218">
    <property type="entry name" value="Molybdenum cofactor biosynthesis proteins"/>
    <property type="match status" value="1"/>
</dbReference>
<organism evidence="15 16">
    <name type="scientific">Thioalkalivibrio sulfidiphilus (strain HL-EbGR7)</name>
    <dbReference type="NCBI Taxonomy" id="396588"/>
    <lineage>
        <taxon>Bacteria</taxon>
        <taxon>Pseudomonadati</taxon>
        <taxon>Pseudomonadota</taxon>
        <taxon>Gammaproteobacteria</taxon>
        <taxon>Chromatiales</taxon>
        <taxon>Ectothiorhodospiraceae</taxon>
        <taxon>Thioalkalivibrio</taxon>
    </lineage>
</organism>
<evidence type="ECO:0000256" key="9">
    <source>
        <dbReference type="ARBA" id="ARBA00022723"/>
    </source>
</evidence>
<dbReference type="FunFam" id="2.40.340.10:FF:000003">
    <property type="entry name" value="Molybdopterin molybdenumtransferase"/>
    <property type="match status" value="1"/>
</dbReference>
<keyword evidence="9 13" id="KW-0479">Metal-binding</keyword>
<dbReference type="NCBIfam" id="TIGR00177">
    <property type="entry name" value="molyb_syn"/>
    <property type="match status" value="1"/>
</dbReference>
<dbReference type="eggNOG" id="COG0303">
    <property type="taxonomic scope" value="Bacteria"/>
</dbReference>
<evidence type="ECO:0000256" key="1">
    <source>
        <dbReference type="ARBA" id="ARBA00001946"/>
    </source>
</evidence>
<comment type="pathway">
    <text evidence="3 13">Cofactor biosynthesis; molybdopterin biosynthesis.</text>
</comment>
<dbReference type="KEGG" id="tgr:Tgr7_2132"/>
<feature type="domain" description="MoaB/Mog" evidence="14">
    <location>
        <begin position="196"/>
        <end position="333"/>
    </location>
</feature>
<dbReference type="PROSITE" id="PS01079">
    <property type="entry name" value="MOCF_BIOSYNTHESIS_2"/>
    <property type="match status" value="1"/>
</dbReference>
<dbReference type="FunFam" id="3.40.980.10:FF:000004">
    <property type="entry name" value="Molybdopterin molybdenumtransferase"/>
    <property type="match status" value="1"/>
</dbReference>
<evidence type="ECO:0000256" key="7">
    <source>
        <dbReference type="ARBA" id="ARBA00022505"/>
    </source>
</evidence>
<evidence type="ECO:0000256" key="3">
    <source>
        <dbReference type="ARBA" id="ARBA00005046"/>
    </source>
</evidence>
<evidence type="ECO:0000256" key="2">
    <source>
        <dbReference type="ARBA" id="ARBA00002901"/>
    </source>
</evidence>
<keyword evidence="8 13" id="KW-0808">Transferase</keyword>
<dbReference type="Gene3D" id="3.40.980.10">
    <property type="entry name" value="MoaB/Mog-like domain"/>
    <property type="match status" value="1"/>
</dbReference>
<keyword evidence="7 13" id="KW-0500">Molybdenum</keyword>
<dbReference type="InterPro" id="IPR036135">
    <property type="entry name" value="MoeA_linker/N_sf"/>
</dbReference>
<evidence type="ECO:0000256" key="12">
    <source>
        <dbReference type="ARBA" id="ARBA00047317"/>
    </source>
</evidence>
<dbReference type="SUPFAM" id="SSF63882">
    <property type="entry name" value="MoeA N-terminal region -like"/>
    <property type="match status" value="1"/>
</dbReference>
<dbReference type="InterPro" id="IPR001453">
    <property type="entry name" value="MoaB/Mog_dom"/>
</dbReference>
<dbReference type="GO" id="GO:0046872">
    <property type="term" value="F:metal ion binding"/>
    <property type="evidence" value="ECO:0007669"/>
    <property type="project" value="UniProtKB-UniRule"/>
</dbReference>
<gene>
    <name evidence="15" type="ordered locus">Tgr7_2132</name>
</gene>
<dbReference type="GO" id="GO:0006777">
    <property type="term" value="P:Mo-molybdopterin cofactor biosynthetic process"/>
    <property type="evidence" value="ECO:0007669"/>
    <property type="project" value="UniProtKB-UniRule"/>
</dbReference>
<dbReference type="SMART" id="SM00852">
    <property type="entry name" value="MoCF_biosynth"/>
    <property type="match status" value="1"/>
</dbReference>
<dbReference type="Proteomes" id="UP000002383">
    <property type="component" value="Chromosome"/>
</dbReference>
<dbReference type="PANTHER" id="PTHR10192">
    <property type="entry name" value="MOLYBDOPTERIN BIOSYNTHESIS PROTEIN"/>
    <property type="match status" value="1"/>
</dbReference>
<accession>B8GTW8</accession>
<dbReference type="InterPro" id="IPR038987">
    <property type="entry name" value="MoeA-like"/>
</dbReference>
<protein>
    <recommendedName>
        <fullName evidence="6 13">Molybdopterin molybdenumtransferase</fullName>
        <ecNumber evidence="5 13">2.10.1.1</ecNumber>
    </recommendedName>
</protein>
<keyword evidence="16" id="KW-1185">Reference proteome</keyword>
<dbReference type="Pfam" id="PF03453">
    <property type="entry name" value="MoeA_N"/>
    <property type="match status" value="1"/>
</dbReference>
<dbReference type="InterPro" id="IPR008284">
    <property type="entry name" value="MoCF_biosynth_CS"/>
</dbReference>
<evidence type="ECO:0000256" key="6">
    <source>
        <dbReference type="ARBA" id="ARBA00021108"/>
    </source>
</evidence>
<comment type="similarity">
    <text evidence="4 13">Belongs to the MoeA family.</text>
</comment>
<evidence type="ECO:0000256" key="5">
    <source>
        <dbReference type="ARBA" id="ARBA00013269"/>
    </source>
</evidence>
<dbReference type="EC" id="2.10.1.1" evidence="5 13"/>
<proteinExistence type="inferred from homology"/>
<evidence type="ECO:0000256" key="4">
    <source>
        <dbReference type="ARBA" id="ARBA00010763"/>
    </source>
</evidence>